<dbReference type="Proteomes" id="UP000510844">
    <property type="component" value="Chromosome"/>
</dbReference>
<evidence type="ECO:0000256" key="1">
    <source>
        <dbReference type="SAM" id="Phobius"/>
    </source>
</evidence>
<name>A0A7L6BCE0_9ACTN</name>
<sequence length="158" mass="17453">METALSGIDSRGNLIRDHVLQGFAIMPDLDKDVRLAVLKKLPELQKILGSAVTTVRKMHEVTLASNDKSQESDYQGRREARASIIGQLERDDLDAQTRMHLNDRLVQLSDKDAEKDSENKRYLDRWMTKATIGVTAAVVLTGVAIGGKVGFQGGPPRI</sequence>
<keyword evidence="3" id="KW-1185">Reference proteome</keyword>
<evidence type="ECO:0000313" key="3">
    <source>
        <dbReference type="Proteomes" id="UP000510844"/>
    </source>
</evidence>
<protein>
    <submittedName>
        <fullName evidence="2">Uncharacterized protein</fullName>
    </submittedName>
</protein>
<evidence type="ECO:0000313" key="2">
    <source>
        <dbReference type="EMBL" id="QLQ39623.1"/>
    </source>
</evidence>
<dbReference type="EMBL" id="CP059322">
    <property type="protein sequence ID" value="QLQ39623.1"/>
    <property type="molecule type" value="Genomic_DNA"/>
</dbReference>
<dbReference type="AlphaFoldDB" id="A0A7L6BCE0"/>
<accession>A0A7L6BCE0</accession>
<gene>
    <name evidence="2" type="ORF">H1D33_12805</name>
</gene>
<organism evidence="2 3">
    <name type="scientific">Micromonospora robiginosa</name>
    <dbReference type="NCBI Taxonomy" id="2749844"/>
    <lineage>
        <taxon>Bacteria</taxon>
        <taxon>Bacillati</taxon>
        <taxon>Actinomycetota</taxon>
        <taxon>Actinomycetes</taxon>
        <taxon>Micromonosporales</taxon>
        <taxon>Micromonosporaceae</taxon>
        <taxon>Micromonospora</taxon>
    </lineage>
</organism>
<keyword evidence="1" id="KW-1133">Transmembrane helix</keyword>
<keyword evidence="1" id="KW-0472">Membrane</keyword>
<dbReference type="RefSeq" id="WP_181572007.1">
    <property type="nucleotide sequence ID" value="NZ_CP059322.2"/>
</dbReference>
<dbReference type="KEGG" id="mfeu:H1D33_12805"/>
<reference evidence="3" key="1">
    <citation type="submission" date="2020-07" db="EMBL/GenBank/DDBJ databases">
        <title>A new Micromonospora strain with potent antibiotic activity isolated from the microbiome of a mid-Atlantic deep-sea sponge.</title>
        <authorList>
            <person name="Back C.R."/>
            <person name="Stennett H.L."/>
            <person name="Williams S.E."/>
            <person name="Wang L."/>
            <person name="Ojeda Gomez J."/>
            <person name="Abdulle O.M."/>
            <person name="Duffy T."/>
            <person name="Hendry K.R."/>
            <person name="Powell D."/>
            <person name="Stach J.E."/>
            <person name="Essex-Lopresti A.E."/>
            <person name="Willis C.L."/>
            <person name="Curnow P."/>
            <person name="Race P.R."/>
        </authorList>
    </citation>
    <scope>NUCLEOTIDE SEQUENCE [LARGE SCALE GENOMIC DNA]</scope>
    <source>
        <strain evidence="3">28ISP2-46</strain>
    </source>
</reference>
<proteinExistence type="predicted"/>
<keyword evidence="1" id="KW-0812">Transmembrane</keyword>
<reference evidence="2 3" key="2">
    <citation type="journal article" date="2021" name="Mar. Drugs">
        <title>A New Micromonospora Strain with Antibiotic Activity Isolated from the Microbiome of a Mid-Atlantic Deep-Sea Sponge.</title>
        <authorList>
            <person name="Back C.R."/>
            <person name="Stennett H.L."/>
            <person name="Williams S.E."/>
            <person name="Wang L."/>
            <person name="Ojeda Gomez J."/>
            <person name="Abdulle O.M."/>
            <person name="Duffy T."/>
            <person name="Neal C."/>
            <person name="Mantell J."/>
            <person name="Jepson M.A."/>
            <person name="Hendry K.R."/>
            <person name="Powell D."/>
            <person name="Stach J.E.M."/>
            <person name="Essex-Lopresti A.E."/>
            <person name="Willis C.L."/>
            <person name="Curnow P."/>
            <person name="Race P.R."/>
        </authorList>
    </citation>
    <scope>NUCLEOTIDE SEQUENCE [LARGE SCALE GENOMIC DNA]</scope>
    <source>
        <strain evidence="2 3">28ISP2-46</strain>
    </source>
</reference>
<feature type="transmembrane region" description="Helical" evidence="1">
    <location>
        <begin position="130"/>
        <end position="151"/>
    </location>
</feature>